<reference evidence="1 2" key="1">
    <citation type="submission" date="2015-03" db="EMBL/GenBank/DDBJ databases">
        <title>Genome sequence of Kiloniella sp. P1-1, isolated from the gut microflora of Pacific white shrimp, Penaeus vannamei.</title>
        <authorList>
            <person name="Shao Z."/>
            <person name="Wang L."/>
            <person name="Li X."/>
        </authorList>
    </citation>
    <scope>NUCLEOTIDE SEQUENCE [LARGE SCALE GENOMIC DNA]</scope>
    <source>
        <strain evidence="1 2">P1-1</strain>
    </source>
</reference>
<gene>
    <name evidence="1" type="ORF">WH95_18300</name>
</gene>
<organism evidence="1 2">
    <name type="scientific">Kiloniella litopenaei</name>
    <dbReference type="NCBI Taxonomy" id="1549748"/>
    <lineage>
        <taxon>Bacteria</taxon>
        <taxon>Pseudomonadati</taxon>
        <taxon>Pseudomonadota</taxon>
        <taxon>Alphaproteobacteria</taxon>
        <taxon>Rhodospirillales</taxon>
        <taxon>Kiloniellaceae</taxon>
        <taxon>Kiloniella</taxon>
    </lineage>
</organism>
<evidence type="ECO:0000313" key="1">
    <source>
        <dbReference type="EMBL" id="KKJ75400.1"/>
    </source>
</evidence>
<protein>
    <submittedName>
        <fullName evidence="1">Uncharacterized protein</fullName>
    </submittedName>
</protein>
<proteinExistence type="predicted"/>
<dbReference type="AlphaFoldDB" id="A0A0M2R5Y3"/>
<name>A0A0M2R5Y3_9PROT</name>
<keyword evidence="2" id="KW-1185">Reference proteome</keyword>
<dbReference type="EMBL" id="LANI01000032">
    <property type="protein sequence ID" value="KKJ75400.1"/>
    <property type="molecule type" value="Genomic_DNA"/>
</dbReference>
<sequence>MLRLLDGVLFYKKVIKGDTMKKCNKCFSERVVRYELSRKDIEESGRWYLDNDIGKYQSEDIKDVESGHVSVDLTLHVCLGCSHVRGTAANRE</sequence>
<evidence type="ECO:0000313" key="2">
    <source>
        <dbReference type="Proteomes" id="UP000034491"/>
    </source>
</evidence>
<dbReference type="Proteomes" id="UP000034491">
    <property type="component" value="Unassembled WGS sequence"/>
</dbReference>
<accession>A0A0M2R5Y3</accession>
<comment type="caution">
    <text evidence="1">The sequence shown here is derived from an EMBL/GenBank/DDBJ whole genome shotgun (WGS) entry which is preliminary data.</text>
</comment>